<dbReference type="Gene3D" id="3.40.109.30">
    <property type="entry name" value="putative nitroreductase (tm1586), domain 2"/>
    <property type="match status" value="1"/>
</dbReference>
<dbReference type="RefSeq" id="WP_255229281.1">
    <property type="nucleotide sequence ID" value="NZ_JAJEKE010000028.1"/>
</dbReference>
<feature type="domain" description="Putative nitroreductase TM1586" evidence="6">
    <location>
        <begin position="4"/>
        <end position="218"/>
    </location>
</feature>
<comment type="cofactor">
    <cofactor evidence="1">
        <name>FMN</name>
        <dbReference type="ChEBI" id="CHEBI:58210"/>
    </cofactor>
</comment>
<evidence type="ECO:0000313" key="8">
    <source>
        <dbReference type="Proteomes" id="UP001651880"/>
    </source>
</evidence>
<keyword evidence="8" id="KW-1185">Reference proteome</keyword>
<dbReference type="Proteomes" id="UP001651880">
    <property type="component" value="Unassembled WGS sequence"/>
</dbReference>
<evidence type="ECO:0000256" key="2">
    <source>
        <dbReference type="ARBA" id="ARBA00007118"/>
    </source>
</evidence>
<dbReference type="Pfam" id="PF14512">
    <property type="entry name" value="TM1586_NiRdase"/>
    <property type="match status" value="1"/>
</dbReference>
<evidence type="ECO:0000256" key="1">
    <source>
        <dbReference type="ARBA" id="ARBA00001917"/>
    </source>
</evidence>
<comment type="similarity">
    <text evidence="2">Belongs to the nitroreductase family.</text>
</comment>
<dbReference type="Gene3D" id="3.40.109.10">
    <property type="entry name" value="NADH Oxidase"/>
    <property type="match status" value="1"/>
</dbReference>
<dbReference type="PANTHER" id="PTHR43673:SF2">
    <property type="entry name" value="NITROREDUCTASE"/>
    <property type="match status" value="1"/>
</dbReference>
<keyword evidence="4" id="KW-0288">FMN</keyword>
<evidence type="ECO:0000256" key="4">
    <source>
        <dbReference type="ARBA" id="ARBA00022643"/>
    </source>
</evidence>
<evidence type="ECO:0000313" key="7">
    <source>
        <dbReference type="EMBL" id="MCQ1531717.1"/>
    </source>
</evidence>
<proteinExistence type="inferred from homology"/>
<gene>
    <name evidence="7" type="ORF">LJD61_19550</name>
</gene>
<keyword evidence="3" id="KW-0285">Flavoprotein</keyword>
<organism evidence="7 8">
    <name type="scientific">Lutispora saccharofermentans</name>
    <dbReference type="NCBI Taxonomy" id="3024236"/>
    <lineage>
        <taxon>Bacteria</taxon>
        <taxon>Bacillati</taxon>
        <taxon>Bacillota</taxon>
        <taxon>Clostridia</taxon>
        <taxon>Lutisporales</taxon>
        <taxon>Lutisporaceae</taxon>
        <taxon>Lutispora</taxon>
    </lineage>
</organism>
<dbReference type="InterPro" id="IPR000415">
    <property type="entry name" value="Nitroreductase-like"/>
</dbReference>
<evidence type="ECO:0000259" key="6">
    <source>
        <dbReference type="Pfam" id="PF14512"/>
    </source>
</evidence>
<dbReference type="InterPro" id="IPR029478">
    <property type="entry name" value="TM1586_NiRdase"/>
</dbReference>
<dbReference type="EMBL" id="JAJEKE010000028">
    <property type="protein sequence ID" value="MCQ1531717.1"/>
    <property type="molecule type" value="Genomic_DNA"/>
</dbReference>
<evidence type="ECO:0000256" key="5">
    <source>
        <dbReference type="ARBA" id="ARBA00023002"/>
    </source>
</evidence>
<comment type="caution">
    <text evidence="7">The sequence shown here is derived from an EMBL/GenBank/DDBJ whole genome shotgun (WGS) entry which is preliminary data.</text>
</comment>
<protein>
    <submittedName>
        <fullName evidence="7">Nitroreductase</fullName>
    </submittedName>
</protein>
<accession>A0ABT1NKB6</accession>
<sequence>MVSLYEAMFHRKSIRRYDMNPLKEEILEGIKQYVKNVESLIEGIKVEFTYLSSGEVKNILPVRAPHYLCIYSEKADNYLMNAGFMLQQVDLYLSSRDIGSCWLGMARPEKGVPQEMNGMSFVIMLAFGNSAEPVHRMDASEFKRRGLSEISAAKHADDILKAVRIAPSASNSQPWFFTGDAEKLNIYRARLGMIKAALYDNMNQIDIGIAICHLFIAARALGKEMELMSDEKGEAMAPKGYQYMISVAAMPSDANAR</sequence>
<dbReference type="PANTHER" id="PTHR43673">
    <property type="entry name" value="NAD(P)H NITROREDUCTASE YDGI-RELATED"/>
    <property type="match status" value="1"/>
</dbReference>
<dbReference type="SUPFAM" id="SSF55469">
    <property type="entry name" value="FMN-dependent nitroreductase-like"/>
    <property type="match status" value="1"/>
</dbReference>
<name>A0ABT1NKB6_9FIRM</name>
<reference evidence="7 8" key="1">
    <citation type="submission" date="2021-10" db="EMBL/GenBank/DDBJ databases">
        <title>Lutispora strain m25 sp. nov., a thermophilic, non-spore-forming bacterium isolated from a lab-scale methanogenic bioreactor digesting anaerobic sludge.</title>
        <authorList>
            <person name="El Houari A."/>
            <person name="Mcdonald J."/>
        </authorList>
    </citation>
    <scope>NUCLEOTIDE SEQUENCE [LARGE SCALE GENOMIC DNA]</scope>
    <source>
        <strain evidence="8">m25</strain>
    </source>
</reference>
<evidence type="ECO:0000256" key="3">
    <source>
        <dbReference type="ARBA" id="ARBA00022630"/>
    </source>
</evidence>
<keyword evidence="5" id="KW-0560">Oxidoreductase</keyword>